<feature type="transmembrane region" description="Helical" evidence="7">
    <location>
        <begin position="308"/>
        <end position="327"/>
    </location>
</feature>
<reference evidence="9 10" key="1">
    <citation type="submission" date="2015-04" db="EMBL/GenBank/DDBJ databases">
        <authorList>
            <person name="Syromyatnikov M.Y."/>
            <person name="Popov V.N."/>
        </authorList>
    </citation>
    <scope>NUCLEOTIDE SEQUENCE [LARGE SCALE GENOMIC DNA]</scope>
</reference>
<dbReference type="InterPro" id="IPR020846">
    <property type="entry name" value="MFS_dom"/>
</dbReference>
<evidence type="ECO:0000256" key="2">
    <source>
        <dbReference type="ARBA" id="ARBA00008335"/>
    </source>
</evidence>
<name>A0A1J1J878_9DIPT</name>
<evidence type="ECO:0000313" key="9">
    <source>
        <dbReference type="EMBL" id="CRL08603.1"/>
    </source>
</evidence>
<dbReference type="PANTHER" id="PTHR23511">
    <property type="entry name" value="SYNAPTIC VESICLE GLYCOPROTEIN 2"/>
    <property type="match status" value="1"/>
</dbReference>
<feature type="transmembrane region" description="Helical" evidence="7">
    <location>
        <begin position="109"/>
        <end position="129"/>
    </location>
</feature>
<dbReference type="Pfam" id="PF00083">
    <property type="entry name" value="Sugar_tr"/>
    <property type="match status" value="1"/>
</dbReference>
<evidence type="ECO:0000259" key="8">
    <source>
        <dbReference type="PROSITE" id="PS50850"/>
    </source>
</evidence>
<dbReference type="InterPro" id="IPR036259">
    <property type="entry name" value="MFS_trans_sf"/>
</dbReference>
<dbReference type="AlphaFoldDB" id="A0A1J1J878"/>
<evidence type="ECO:0000256" key="3">
    <source>
        <dbReference type="ARBA" id="ARBA00022448"/>
    </source>
</evidence>
<gene>
    <name evidence="9" type="ORF">CLUMA_CG021238</name>
</gene>
<dbReference type="InterPro" id="IPR005828">
    <property type="entry name" value="MFS_sugar_transport-like"/>
</dbReference>
<feature type="transmembrane region" description="Helical" evidence="7">
    <location>
        <begin position="357"/>
        <end position="375"/>
    </location>
</feature>
<sequence length="500" mass="54338">MGIRGPGSKGYEEVEGVNISTITTSQNPNGISITNTNGLVSPQFELASVSVVPDDTFTVAQAVNALGFGWFQVKLSLFVGLCWMSDSMEMTILSVLGPALHCDWGISRYQQAMVTTVVFLGMMLSSTFWGSLSDKYGRKPALTLCGILLFLYGLLSAVAPNLGWLLLLRGLVGFAIGAVPQSVTLYAEFLPTKQRAKCVVLLDCFWALGACFEVVLAMAVVPNFGWRWLLGLSAAPLFVFACLTPWLPESARYHVSCGQNEKALTTLETIAKDNRRPMLLGRLVVEGSSNSRGSLKALLSSSLRRTTLLLWFIWMSCAFCYYGLVLMSTELFGGKNRTPTPGLDDCHALATTDYMDLLWTTLAEFPGIFTTIYIIERCGRKKTMAFQFLLYAGCVSLITVTTDRVLLTLILFLGRGVIAGLFQAAYVYTPEVYPTNLRSIGVGGCSSLARLGAMCTPYVAQVLLQASVGQAVAVYGIFAICASIACLFLPYETRGNDLSQ</sequence>
<keyword evidence="6 7" id="KW-0472">Membrane</keyword>
<evidence type="ECO:0000256" key="7">
    <source>
        <dbReference type="SAM" id="Phobius"/>
    </source>
</evidence>
<dbReference type="GO" id="GO:0022857">
    <property type="term" value="F:transmembrane transporter activity"/>
    <property type="evidence" value="ECO:0007669"/>
    <property type="project" value="InterPro"/>
</dbReference>
<evidence type="ECO:0000256" key="6">
    <source>
        <dbReference type="ARBA" id="ARBA00023136"/>
    </source>
</evidence>
<dbReference type="SUPFAM" id="SSF103473">
    <property type="entry name" value="MFS general substrate transporter"/>
    <property type="match status" value="1"/>
</dbReference>
<dbReference type="PANTHER" id="PTHR23511:SF5">
    <property type="entry name" value="MAJOR FACILITATOR-TYPE TRANSPORTER HXNZ-RELATED"/>
    <property type="match status" value="1"/>
</dbReference>
<proteinExistence type="inferred from homology"/>
<evidence type="ECO:0000256" key="5">
    <source>
        <dbReference type="ARBA" id="ARBA00022989"/>
    </source>
</evidence>
<feature type="transmembrane region" description="Helical" evidence="7">
    <location>
        <begin position="199"/>
        <end position="220"/>
    </location>
</feature>
<feature type="transmembrane region" description="Helical" evidence="7">
    <location>
        <begin position="226"/>
        <end position="247"/>
    </location>
</feature>
<feature type="domain" description="Major facilitator superfamily (MFS) profile" evidence="8">
    <location>
        <begin position="75"/>
        <end position="494"/>
    </location>
</feature>
<evidence type="ECO:0000256" key="1">
    <source>
        <dbReference type="ARBA" id="ARBA00004141"/>
    </source>
</evidence>
<keyword evidence="5 7" id="KW-1133">Transmembrane helix</keyword>
<keyword evidence="4 7" id="KW-0812">Transmembrane</keyword>
<protein>
    <submittedName>
        <fullName evidence="9">CLUMA_CG021238, isoform A</fullName>
    </submittedName>
</protein>
<evidence type="ECO:0000256" key="4">
    <source>
        <dbReference type="ARBA" id="ARBA00022692"/>
    </source>
</evidence>
<feature type="transmembrane region" description="Helical" evidence="7">
    <location>
        <begin position="141"/>
        <end position="160"/>
    </location>
</feature>
<keyword evidence="10" id="KW-1185">Reference proteome</keyword>
<dbReference type="OrthoDB" id="4139357at2759"/>
<accession>A0A1J1J878</accession>
<feature type="transmembrane region" description="Helical" evidence="7">
    <location>
        <begin position="472"/>
        <end position="491"/>
    </location>
</feature>
<feature type="transmembrane region" description="Helical" evidence="7">
    <location>
        <begin position="166"/>
        <end position="187"/>
    </location>
</feature>
<dbReference type="PROSITE" id="PS50850">
    <property type="entry name" value="MFS"/>
    <property type="match status" value="1"/>
</dbReference>
<feature type="transmembrane region" description="Helical" evidence="7">
    <location>
        <begin position="406"/>
        <end position="428"/>
    </location>
</feature>
<keyword evidence="3" id="KW-0813">Transport</keyword>
<evidence type="ECO:0000313" key="10">
    <source>
        <dbReference type="Proteomes" id="UP000183832"/>
    </source>
</evidence>
<dbReference type="Gene3D" id="1.20.1250.20">
    <property type="entry name" value="MFS general substrate transporter like domains"/>
    <property type="match status" value="1"/>
</dbReference>
<dbReference type="EMBL" id="CVRI01000075">
    <property type="protein sequence ID" value="CRL08603.1"/>
    <property type="molecule type" value="Genomic_DNA"/>
</dbReference>
<dbReference type="STRING" id="568069.A0A1J1J878"/>
<comment type="similarity">
    <text evidence="2">Belongs to the major facilitator superfamily.</text>
</comment>
<dbReference type="GO" id="GO:0016020">
    <property type="term" value="C:membrane"/>
    <property type="evidence" value="ECO:0007669"/>
    <property type="project" value="UniProtKB-SubCell"/>
</dbReference>
<dbReference type="Proteomes" id="UP000183832">
    <property type="component" value="Unassembled WGS sequence"/>
</dbReference>
<comment type="subcellular location">
    <subcellularLocation>
        <location evidence="1">Membrane</location>
        <topology evidence="1">Multi-pass membrane protein</topology>
    </subcellularLocation>
</comment>
<organism evidence="9 10">
    <name type="scientific">Clunio marinus</name>
    <dbReference type="NCBI Taxonomy" id="568069"/>
    <lineage>
        <taxon>Eukaryota</taxon>
        <taxon>Metazoa</taxon>
        <taxon>Ecdysozoa</taxon>
        <taxon>Arthropoda</taxon>
        <taxon>Hexapoda</taxon>
        <taxon>Insecta</taxon>
        <taxon>Pterygota</taxon>
        <taxon>Neoptera</taxon>
        <taxon>Endopterygota</taxon>
        <taxon>Diptera</taxon>
        <taxon>Nematocera</taxon>
        <taxon>Chironomoidea</taxon>
        <taxon>Chironomidae</taxon>
        <taxon>Clunio</taxon>
    </lineage>
</organism>